<keyword evidence="2 5" id="KW-0812">Transmembrane</keyword>
<evidence type="ECO:0000256" key="2">
    <source>
        <dbReference type="ARBA" id="ARBA00022692"/>
    </source>
</evidence>
<evidence type="ECO:0000256" key="5">
    <source>
        <dbReference type="SAM" id="Phobius"/>
    </source>
</evidence>
<dbReference type="EMBL" id="VOHM01000001">
    <property type="protein sequence ID" value="TWT29123.1"/>
    <property type="molecule type" value="Genomic_DNA"/>
</dbReference>
<feature type="domain" description="ABC-2 type transporter transmembrane" evidence="6">
    <location>
        <begin position="9"/>
        <end position="174"/>
    </location>
</feature>
<sequence>MVLAQARIESLLFLRHGEQQLLSLVIPMTMLIALSTLPLIEDPLPKVFPLTLAISAMSSGFTGQSIGVAFDRRYGALKRMGASGVPAWTIICGKIVAVLAVVTLQTVLLSGTALLLGWTVDPTTLFAAAVTLAFGVAAFASLGLLFGGTLGSEMVLALANLIWFILLGTASYVMLRGGSGLEWVPSVALAQGLARAFDGGIPTLEIGVLACWFLVGGISASRFFRFTA</sequence>
<feature type="transmembrane region" description="Helical" evidence="5">
    <location>
        <begin position="52"/>
        <end position="70"/>
    </location>
</feature>
<accession>A0A5C5UU89</accession>
<keyword evidence="8" id="KW-1185">Reference proteome</keyword>
<gene>
    <name evidence="7" type="ORF">FRX94_00830</name>
</gene>
<feature type="transmembrane region" description="Helical" evidence="5">
    <location>
        <begin position="21"/>
        <end position="40"/>
    </location>
</feature>
<feature type="transmembrane region" description="Helical" evidence="5">
    <location>
        <begin position="124"/>
        <end position="147"/>
    </location>
</feature>
<keyword evidence="4 5" id="KW-0472">Membrane</keyword>
<feature type="transmembrane region" description="Helical" evidence="5">
    <location>
        <begin position="91"/>
        <end position="118"/>
    </location>
</feature>
<dbReference type="InterPro" id="IPR013525">
    <property type="entry name" value="ABC2_TM"/>
</dbReference>
<organism evidence="7 8">
    <name type="scientific">Corynebacterium canis</name>
    <dbReference type="NCBI Taxonomy" id="679663"/>
    <lineage>
        <taxon>Bacteria</taxon>
        <taxon>Bacillati</taxon>
        <taxon>Actinomycetota</taxon>
        <taxon>Actinomycetes</taxon>
        <taxon>Mycobacteriales</taxon>
        <taxon>Corynebacteriaceae</taxon>
        <taxon>Corynebacterium</taxon>
    </lineage>
</organism>
<reference evidence="7 8" key="1">
    <citation type="submission" date="2019-08" db="EMBL/GenBank/DDBJ databases">
        <authorList>
            <person name="Lei W."/>
        </authorList>
    </citation>
    <scope>NUCLEOTIDE SEQUENCE [LARGE SCALE GENOMIC DNA]</scope>
    <source>
        <strain evidence="7 8">CCUG 58627</strain>
    </source>
</reference>
<dbReference type="Pfam" id="PF01061">
    <property type="entry name" value="ABC2_membrane"/>
    <property type="match status" value="1"/>
</dbReference>
<dbReference type="InterPro" id="IPR051784">
    <property type="entry name" value="Nod_factor_ABC_transporter"/>
</dbReference>
<keyword evidence="3 5" id="KW-1133">Transmembrane helix</keyword>
<dbReference type="GO" id="GO:0016020">
    <property type="term" value="C:membrane"/>
    <property type="evidence" value="ECO:0007669"/>
    <property type="project" value="UniProtKB-SubCell"/>
</dbReference>
<name>A0A5C5UU89_9CORY</name>
<evidence type="ECO:0000259" key="6">
    <source>
        <dbReference type="Pfam" id="PF01061"/>
    </source>
</evidence>
<dbReference type="PANTHER" id="PTHR43229:SF2">
    <property type="entry name" value="NODULATION PROTEIN J"/>
    <property type="match status" value="1"/>
</dbReference>
<dbReference type="PANTHER" id="PTHR43229">
    <property type="entry name" value="NODULATION PROTEIN J"/>
    <property type="match status" value="1"/>
</dbReference>
<dbReference type="Proteomes" id="UP000320791">
    <property type="component" value="Unassembled WGS sequence"/>
</dbReference>
<feature type="transmembrane region" description="Helical" evidence="5">
    <location>
        <begin position="154"/>
        <end position="175"/>
    </location>
</feature>
<evidence type="ECO:0000256" key="4">
    <source>
        <dbReference type="ARBA" id="ARBA00023136"/>
    </source>
</evidence>
<evidence type="ECO:0000313" key="7">
    <source>
        <dbReference type="EMBL" id="TWT29123.1"/>
    </source>
</evidence>
<dbReference type="AlphaFoldDB" id="A0A5C5UU89"/>
<dbReference type="OrthoDB" id="160207at2"/>
<proteinExistence type="predicted"/>
<protein>
    <submittedName>
        <fullName evidence="7">Multidrug ABC transporter permease</fullName>
    </submittedName>
</protein>
<comment type="subcellular location">
    <subcellularLocation>
        <location evidence="1">Membrane</location>
        <topology evidence="1">Multi-pass membrane protein</topology>
    </subcellularLocation>
</comment>
<evidence type="ECO:0000256" key="3">
    <source>
        <dbReference type="ARBA" id="ARBA00022989"/>
    </source>
</evidence>
<dbReference type="GO" id="GO:0140359">
    <property type="term" value="F:ABC-type transporter activity"/>
    <property type="evidence" value="ECO:0007669"/>
    <property type="project" value="InterPro"/>
</dbReference>
<comment type="caution">
    <text evidence="7">The sequence shown here is derived from an EMBL/GenBank/DDBJ whole genome shotgun (WGS) entry which is preliminary data.</text>
</comment>
<evidence type="ECO:0000313" key="8">
    <source>
        <dbReference type="Proteomes" id="UP000320791"/>
    </source>
</evidence>
<feature type="transmembrane region" description="Helical" evidence="5">
    <location>
        <begin position="206"/>
        <end position="224"/>
    </location>
</feature>
<evidence type="ECO:0000256" key="1">
    <source>
        <dbReference type="ARBA" id="ARBA00004141"/>
    </source>
</evidence>